<keyword evidence="8" id="KW-1185">Reference proteome</keyword>
<dbReference type="Pfam" id="PF01546">
    <property type="entry name" value="Peptidase_M20"/>
    <property type="match status" value="1"/>
</dbReference>
<gene>
    <name evidence="7" type="ORF">KC19_3G045000</name>
</gene>
<dbReference type="GO" id="GO:0016787">
    <property type="term" value="F:hydrolase activity"/>
    <property type="evidence" value="ECO:0007669"/>
    <property type="project" value="UniProtKB-KW"/>
</dbReference>
<protein>
    <recommendedName>
        <fullName evidence="6">Peptidase M20 dimerisation domain-containing protein</fullName>
    </recommendedName>
</protein>
<dbReference type="EMBL" id="CM026423">
    <property type="protein sequence ID" value="KAG0582236.1"/>
    <property type="molecule type" value="Genomic_DNA"/>
</dbReference>
<keyword evidence="4" id="KW-0464">Manganese</keyword>
<dbReference type="InterPro" id="IPR036264">
    <property type="entry name" value="Bact_exopeptidase_dim_dom"/>
</dbReference>
<dbReference type="GO" id="GO:0009850">
    <property type="term" value="P:auxin metabolic process"/>
    <property type="evidence" value="ECO:0007669"/>
    <property type="project" value="InterPro"/>
</dbReference>
<evidence type="ECO:0000259" key="6">
    <source>
        <dbReference type="Pfam" id="PF07687"/>
    </source>
</evidence>
<comment type="caution">
    <text evidence="7">The sequence shown here is derived from an EMBL/GenBank/DDBJ whole genome shotgun (WGS) entry which is preliminary data.</text>
</comment>
<dbReference type="Pfam" id="PF07687">
    <property type="entry name" value="M20_dimer"/>
    <property type="match status" value="1"/>
</dbReference>
<comment type="cofactor">
    <cofactor evidence="4">
        <name>Mn(2+)</name>
        <dbReference type="ChEBI" id="CHEBI:29035"/>
    </cofactor>
    <text evidence="4">The Mn(2+) ion enhances activity.</text>
</comment>
<feature type="binding site" evidence="4">
    <location>
        <position position="410"/>
    </location>
    <ligand>
        <name>Mn(2+)</name>
        <dbReference type="ChEBI" id="CHEBI:29035"/>
        <label>2</label>
    </ligand>
</feature>
<dbReference type="Gene3D" id="3.40.630.10">
    <property type="entry name" value="Zn peptidases"/>
    <property type="match status" value="1"/>
</dbReference>
<feature type="domain" description="Peptidase M20 dimerisation" evidence="6">
    <location>
        <begin position="231"/>
        <end position="325"/>
    </location>
</feature>
<keyword evidence="4" id="KW-0479">Metal-binding</keyword>
<accession>A0A8T0IH72</accession>
<evidence type="ECO:0000256" key="1">
    <source>
        <dbReference type="ARBA" id="ARBA00006153"/>
    </source>
</evidence>
<proteinExistence type="inferred from homology"/>
<evidence type="ECO:0000313" key="8">
    <source>
        <dbReference type="Proteomes" id="UP000822688"/>
    </source>
</evidence>
<organism evidence="7 8">
    <name type="scientific">Ceratodon purpureus</name>
    <name type="common">Fire moss</name>
    <name type="synonym">Dicranum purpureum</name>
    <dbReference type="NCBI Taxonomy" id="3225"/>
    <lineage>
        <taxon>Eukaryota</taxon>
        <taxon>Viridiplantae</taxon>
        <taxon>Streptophyta</taxon>
        <taxon>Embryophyta</taxon>
        <taxon>Bryophyta</taxon>
        <taxon>Bryophytina</taxon>
        <taxon>Bryopsida</taxon>
        <taxon>Dicranidae</taxon>
        <taxon>Pseudoditrichales</taxon>
        <taxon>Ditrichaceae</taxon>
        <taxon>Ceratodon</taxon>
    </lineage>
</organism>
<dbReference type="FunFam" id="3.30.70.360:FF:000001">
    <property type="entry name" value="N-acetyldiaminopimelate deacetylase"/>
    <property type="match status" value="1"/>
</dbReference>
<evidence type="ECO:0000313" key="7">
    <source>
        <dbReference type="EMBL" id="KAG0582236.1"/>
    </source>
</evidence>
<feature type="binding site" evidence="4">
    <location>
        <position position="183"/>
    </location>
    <ligand>
        <name>Mn(2+)</name>
        <dbReference type="ChEBI" id="CHEBI:29035"/>
        <label>2</label>
    </ligand>
</feature>
<name>A0A8T0IH72_CERPU</name>
<feature type="binding site" evidence="4">
    <location>
        <position position="207"/>
    </location>
    <ligand>
        <name>Mn(2+)</name>
        <dbReference type="ChEBI" id="CHEBI:29035"/>
        <label>2</label>
    </ligand>
</feature>
<evidence type="ECO:0000256" key="3">
    <source>
        <dbReference type="ARBA" id="ARBA00022801"/>
    </source>
</evidence>
<sequence length="439" mass="46859">MAKLAGWSVWVVLLLAPWSVFAGVETLWGGGGLGDGGFGVAQGGWVVGAGEAEVVEWMKSVRRRIHAHPELAFEEHETSRLIREELDRLGVEYKFPVAGTGVVATIVGGDGSGSKVVALRADMDALPIQEEVEWEYKSNVAGKMHACGHDVHVAMLLGAARLLQQHRASLPGSVMLIFQPGEEGPAGAKRMVEEGALGDAGAIFGIHVSSQIPLGVVSGKPGAVMAASGFFKVYVRGQGGHAAAPHLTRDPIVGAAAIVQSLQQLVSREADPQDSQVVSVTTFKGGDAFNVIPETVTIGGTFRAFSTESFATLKRRIQEVAEGQAAVYRCQATVDFMEKEQPFYPVTGSTDAEYKLMRDAAVEQLGAKNVVTMQPIMGAEDFGFFLQKIPGAFMFIGAKDSKLDFLASPHSPKFWIDEEVLPYGAAFLAAVAEKYLKQN</sequence>
<feature type="signal peptide" evidence="5">
    <location>
        <begin position="1"/>
        <end position="22"/>
    </location>
</feature>
<evidence type="ECO:0000256" key="4">
    <source>
        <dbReference type="PIRSR" id="PIRSR005962-1"/>
    </source>
</evidence>
<dbReference type="InterPro" id="IPR044757">
    <property type="entry name" value="ILR1-like_Hyd"/>
</dbReference>
<reference evidence="7" key="1">
    <citation type="submission" date="2020-06" db="EMBL/GenBank/DDBJ databases">
        <title>WGS assembly of Ceratodon purpureus strain R40.</title>
        <authorList>
            <person name="Carey S.B."/>
            <person name="Jenkins J."/>
            <person name="Shu S."/>
            <person name="Lovell J.T."/>
            <person name="Sreedasyam A."/>
            <person name="Maumus F."/>
            <person name="Tiley G.P."/>
            <person name="Fernandez-Pozo N."/>
            <person name="Barry K."/>
            <person name="Chen C."/>
            <person name="Wang M."/>
            <person name="Lipzen A."/>
            <person name="Daum C."/>
            <person name="Saski C.A."/>
            <person name="Payton A.C."/>
            <person name="Mcbreen J.C."/>
            <person name="Conrad R.E."/>
            <person name="Kollar L.M."/>
            <person name="Olsson S."/>
            <person name="Huttunen S."/>
            <person name="Landis J.B."/>
            <person name="Wickett N.J."/>
            <person name="Johnson M.G."/>
            <person name="Rensing S.A."/>
            <person name="Grimwood J."/>
            <person name="Schmutz J."/>
            <person name="Mcdaniel S.F."/>
        </authorList>
    </citation>
    <scope>NUCLEOTIDE SEQUENCE</scope>
    <source>
        <strain evidence="7">R40</strain>
    </source>
</reference>
<dbReference type="SUPFAM" id="SSF55031">
    <property type="entry name" value="Bacterial exopeptidase dimerisation domain"/>
    <property type="match status" value="1"/>
</dbReference>
<dbReference type="GO" id="GO:0046872">
    <property type="term" value="F:metal ion binding"/>
    <property type="evidence" value="ECO:0007669"/>
    <property type="project" value="UniProtKB-KW"/>
</dbReference>
<feature type="chain" id="PRO_5035862971" description="Peptidase M20 dimerisation domain-containing protein" evidence="5">
    <location>
        <begin position="23"/>
        <end position="439"/>
    </location>
</feature>
<dbReference type="CDD" id="cd08017">
    <property type="entry name" value="M20_IAA_Hyd"/>
    <property type="match status" value="1"/>
</dbReference>
<dbReference type="PIRSF" id="PIRSF005962">
    <property type="entry name" value="Pept_M20D_amidohydro"/>
    <property type="match status" value="1"/>
</dbReference>
<dbReference type="Proteomes" id="UP000822688">
    <property type="component" value="Chromosome 3"/>
</dbReference>
<dbReference type="Gene3D" id="3.30.70.360">
    <property type="match status" value="1"/>
</dbReference>
<evidence type="ECO:0000256" key="2">
    <source>
        <dbReference type="ARBA" id="ARBA00022729"/>
    </source>
</evidence>
<feature type="binding site" evidence="4">
    <location>
        <position position="147"/>
    </location>
    <ligand>
        <name>Mn(2+)</name>
        <dbReference type="ChEBI" id="CHEBI:29035"/>
        <label>2</label>
    </ligand>
</feature>
<dbReference type="InterPro" id="IPR011650">
    <property type="entry name" value="Peptidase_M20_dimer"/>
</dbReference>
<dbReference type="PANTHER" id="PTHR11014:SF62">
    <property type="entry name" value="IAA-AMINO ACID HYDROLASE ILR1-LIKE 6"/>
    <property type="match status" value="1"/>
</dbReference>
<dbReference type="InterPro" id="IPR017439">
    <property type="entry name" value="Amidohydrolase"/>
</dbReference>
<keyword evidence="2 5" id="KW-0732">Signal</keyword>
<feature type="binding site" evidence="4">
    <location>
        <position position="149"/>
    </location>
    <ligand>
        <name>Mn(2+)</name>
        <dbReference type="ChEBI" id="CHEBI:29035"/>
        <label>2</label>
    </ligand>
</feature>
<keyword evidence="3" id="KW-0378">Hydrolase</keyword>
<dbReference type="PANTHER" id="PTHR11014">
    <property type="entry name" value="PEPTIDASE M20 FAMILY MEMBER"/>
    <property type="match status" value="1"/>
</dbReference>
<evidence type="ECO:0000256" key="5">
    <source>
        <dbReference type="SAM" id="SignalP"/>
    </source>
</evidence>
<comment type="similarity">
    <text evidence="1">Belongs to the peptidase M20 family.</text>
</comment>
<dbReference type="NCBIfam" id="TIGR01891">
    <property type="entry name" value="amidohydrolases"/>
    <property type="match status" value="1"/>
</dbReference>
<dbReference type="SUPFAM" id="SSF53187">
    <property type="entry name" value="Zn-dependent exopeptidases"/>
    <property type="match status" value="1"/>
</dbReference>
<dbReference type="AlphaFoldDB" id="A0A8T0IH72"/>
<dbReference type="InterPro" id="IPR002933">
    <property type="entry name" value="Peptidase_M20"/>
</dbReference>